<reference evidence="3" key="1">
    <citation type="submission" date="2021-01" db="EMBL/GenBank/DDBJ databases">
        <authorList>
            <person name="Kaushik A."/>
        </authorList>
    </citation>
    <scope>NUCLEOTIDE SEQUENCE</scope>
    <source>
        <strain evidence="3">AG4-RS23</strain>
    </source>
</reference>
<evidence type="ECO:0000256" key="1">
    <source>
        <dbReference type="SAM" id="MobiDB-lite"/>
    </source>
</evidence>
<feature type="signal peptide" evidence="2">
    <location>
        <begin position="1"/>
        <end position="21"/>
    </location>
</feature>
<organism evidence="3 4">
    <name type="scientific">Rhizoctonia solani</name>
    <dbReference type="NCBI Taxonomy" id="456999"/>
    <lineage>
        <taxon>Eukaryota</taxon>
        <taxon>Fungi</taxon>
        <taxon>Dikarya</taxon>
        <taxon>Basidiomycota</taxon>
        <taxon>Agaricomycotina</taxon>
        <taxon>Agaricomycetes</taxon>
        <taxon>Cantharellales</taxon>
        <taxon>Ceratobasidiaceae</taxon>
        <taxon>Rhizoctonia</taxon>
    </lineage>
</organism>
<feature type="chain" id="PRO_5034369120" evidence="2">
    <location>
        <begin position="22"/>
        <end position="238"/>
    </location>
</feature>
<proteinExistence type="predicted"/>
<feature type="compositionally biased region" description="Basic and acidic residues" evidence="1">
    <location>
        <begin position="77"/>
        <end position="99"/>
    </location>
</feature>
<sequence length="238" mass="26531">MSAVALVGACLVSCFVSVTNPWFYTSKCGQKGCPIFHKATSRGRAEVRTRAEDVRQAGVKRGLWRCGEEWEDEGEQMQERQSTEMERTNEKTAERRNRGEPYQGTSPMRMDQGVSVGVDVSHLAPPPEPVDSEVIDRANEGDSRDFGGRDKAEARDERGEETNKARKDKEKAQGDNERSQWPEFVQVPGGVPKAPPSVLSSGAVTSVNTSRPLLDEAISWERLAGGKESKKRKWWHMP</sequence>
<gene>
    <name evidence="3" type="ORF">RDB_LOCUS163977</name>
</gene>
<keyword evidence="2" id="KW-0732">Signal</keyword>
<dbReference type="AlphaFoldDB" id="A0A8H3DG59"/>
<feature type="compositionally biased region" description="Basic and acidic residues" evidence="1">
    <location>
        <begin position="134"/>
        <end position="180"/>
    </location>
</feature>
<protein>
    <submittedName>
        <fullName evidence="3">Uncharacterized protein</fullName>
    </submittedName>
</protein>
<evidence type="ECO:0000313" key="4">
    <source>
        <dbReference type="Proteomes" id="UP000663861"/>
    </source>
</evidence>
<comment type="caution">
    <text evidence="3">The sequence shown here is derived from an EMBL/GenBank/DDBJ whole genome shotgun (WGS) entry which is preliminary data.</text>
</comment>
<feature type="region of interest" description="Disordered" evidence="1">
    <location>
        <begin position="70"/>
        <end position="206"/>
    </location>
</feature>
<dbReference type="EMBL" id="CAJMWY010004262">
    <property type="protein sequence ID" value="CAE6525816.1"/>
    <property type="molecule type" value="Genomic_DNA"/>
</dbReference>
<evidence type="ECO:0000256" key="2">
    <source>
        <dbReference type="SAM" id="SignalP"/>
    </source>
</evidence>
<name>A0A8H3DG59_9AGAM</name>
<accession>A0A8H3DG59</accession>
<evidence type="ECO:0000313" key="3">
    <source>
        <dbReference type="EMBL" id="CAE6525816.1"/>
    </source>
</evidence>
<dbReference type="Proteomes" id="UP000663861">
    <property type="component" value="Unassembled WGS sequence"/>
</dbReference>